<evidence type="ECO:0000256" key="3">
    <source>
        <dbReference type="ARBA" id="ARBA00022448"/>
    </source>
</evidence>
<dbReference type="InterPro" id="IPR001925">
    <property type="entry name" value="Porin_Euk"/>
</dbReference>
<dbReference type="CDD" id="cd07306">
    <property type="entry name" value="Porin3_VDAC"/>
    <property type="match status" value="1"/>
</dbReference>
<evidence type="ECO:0000313" key="9">
    <source>
        <dbReference type="EMBL" id="KAF3341979.1"/>
    </source>
</evidence>
<evidence type="ECO:0000256" key="4">
    <source>
        <dbReference type="ARBA" id="ARBA00022452"/>
    </source>
</evidence>
<evidence type="ECO:0000256" key="5">
    <source>
        <dbReference type="ARBA" id="ARBA00022692"/>
    </source>
</evidence>
<dbReference type="InterPro" id="IPR023614">
    <property type="entry name" value="Porin_dom_sf"/>
</dbReference>
<keyword evidence="7" id="KW-0626">Porin</keyword>
<dbReference type="PANTHER" id="PTHR11743:SF70">
    <property type="entry name" value="GH26960P-RELATED"/>
    <property type="match status" value="1"/>
</dbReference>
<keyword evidence="3" id="KW-0813">Transport</keyword>
<dbReference type="GO" id="GO:0046930">
    <property type="term" value="C:pore complex"/>
    <property type="evidence" value="ECO:0007669"/>
    <property type="project" value="UniProtKB-KW"/>
</dbReference>
<dbReference type="AlphaFoldDB" id="A0A833RIT4"/>
<sequence length="275" mass="29237">MGPGLYSEIGKKAKDLLYKDYHTDQKFSVTTYTSNGVAITATGTKKNDFILGEINSQIKNNNVTLDIKTSSNSSLTATVTHHEVGMPGLKGILSFSVPDQKSGKAELQYLHDYAGVTASMGLTTNPVVSMSTVVGTKAFAVGTDVSFDTAKANFVKYNAGLSVTTADLIASVNLINKGEMLSVSYYHLVSPLTSTAVGAELMHSFSSGENTLTFGTQHALDPLTTVKARFDSAGKASALIQHEWRPKSLFTISAEVDTKAIEKSSKLGLSLALKP</sequence>
<keyword evidence="10" id="KW-1185">Reference proteome</keyword>
<organism evidence="9 10">
    <name type="scientific">Carex littledalei</name>
    <dbReference type="NCBI Taxonomy" id="544730"/>
    <lineage>
        <taxon>Eukaryota</taxon>
        <taxon>Viridiplantae</taxon>
        <taxon>Streptophyta</taxon>
        <taxon>Embryophyta</taxon>
        <taxon>Tracheophyta</taxon>
        <taxon>Spermatophyta</taxon>
        <taxon>Magnoliopsida</taxon>
        <taxon>Liliopsida</taxon>
        <taxon>Poales</taxon>
        <taxon>Cyperaceae</taxon>
        <taxon>Cyperoideae</taxon>
        <taxon>Cariceae</taxon>
        <taxon>Carex</taxon>
        <taxon>Carex subgen. Euthyceras</taxon>
    </lineage>
</organism>
<dbReference type="OrthoDB" id="7827681at2759"/>
<comment type="caution">
    <text evidence="9">The sequence shown here is derived from an EMBL/GenBank/DDBJ whole genome shotgun (WGS) entry which is preliminary data.</text>
</comment>
<dbReference type="EMBL" id="SWLB01000001">
    <property type="protein sequence ID" value="KAF3341979.1"/>
    <property type="molecule type" value="Genomic_DNA"/>
</dbReference>
<dbReference type="GO" id="GO:0015288">
    <property type="term" value="F:porin activity"/>
    <property type="evidence" value="ECO:0007669"/>
    <property type="project" value="UniProtKB-KW"/>
</dbReference>
<evidence type="ECO:0000256" key="7">
    <source>
        <dbReference type="ARBA" id="ARBA00023114"/>
    </source>
</evidence>
<keyword evidence="6" id="KW-0406">Ion transport</keyword>
<gene>
    <name evidence="9" type="ORF">FCM35_KLT00617</name>
</gene>
<dbReference type="PANTHER" id="PTHR11743">
    <property type="entry name" value="VOLTAGE-DEPENDENT ANION-SELECTIVE CHANNEL"/>
    <property type="match status" value="1"/>
</dbReference>
<proteinExistence type="inferred from homology"/>
<evidence type="ECO:0000256" key="2">
    <source>
        <dbReference type="ARBA" id="ARBA00009624"/>
    </source>
</evidence>
<dbReference type="InterPro" id="IPR027246">
    <property type="entry name" value="Porin_Euk/Tom40"/>
</dbReference>
<dbReference type="Proteomes" id="UP000623129">
    <property type="component" value="Unassembled WGS sequence"/>
</dbReference>
<dbReference type="Pfam" id="PF01459">
    <property type="entry name" value="Porin_3"/>
    <property type="match status" value="1"/>
</dbReference>
<dbReference type="FunFam" id="2.40.160.10:FF:000003">
    <property type="entry name" value="Outer mitochondrial membrane protein porin"/>
    <property type="match status" value="1"/>
</dbReference>
<dbReference type="Gene3D" id="2.40.160.10">
    <property type="entry name" value="Porin"/>
    <property type="match status" value="1"/>
</dbReference>
<comment type="similarity">
    <text evidence="2">Belongs to the eukaryotic mitochondrial porin (TC 1.B.8.1) family.</text>
</comment>
<reference evidence="9" key="1">
    <citation type="submission" date="2020-01" db="EMBL/GenBank/DDBJ databases">
        <title>Genome sequence of Kobresia littledalei, the first chromosome-level genome in the family Cyperaceae.</title>
        <authorList>
            <person name="Qu G."/>
        </authorList>
    </citation>
    <scope>NUCLEOTIDE SEQUENCE</scope>
    <source>
        <strain evidence="9">C.B.Clarke</strain>
        <tissue evidence="9">Leaf</tissue>
    </source>
</reference>
<keyword evidence="8" id="KW-0472">Membrane</keyword>
<comment type="subcellular location">
    <subcellularLocation>
        <location evidence="1">Membrane</location>
    </subcellularLocation>
</comment>
<keyword evidence="5" id="KW-0812">Transmembrane</keyword>
<accession>A0A833RIT4</accession>
<evidence type="ECO:0000256" key="1">
    <source>
        <dbReference type="ARBA" id="ARBA00004370"/>
    </source>
</evidence>
<protein>
    <submittedName>
        <fullName evidence="9">Mitochondrial outer membrane protein porin 1-like protein</fullName>
    </submittedName>
</protein>
<dbReference type="PROSITE" id="PS00558">
    <property type="entry name" value="EUKARYOTIC_PORIN"/>
    <property type="match status" value="1"/>
</dbReference>
<evidence type="ECO:0000313" key="10">
    <source>
        <dbReference type="Proteomes" id="UP000623129"/>
    </source>
</evidence>
<evidence type="ECO:0000256" key="6">
    <source>
        <dbReference type="ARBA" id="ARBA00023065"/>
    </source>
</evidence>
<dbReference type="GO" id="GO:0005741">
    <property type="term" value="C:mitochondrial outer membrane"/>
    <property type="evidence" value="ECO:0007669"/>
    <property type="project" value="InterPro"/>
</dbReference>
<keyword evidence="4" id="KW-1134">Transmembrane beta strand</keyword>
<dbReference type="GO" id="GO:0008308">
    <property type="term" value="F:voltage-gated monoatomic anion channel activity"/>
    <property type="evidence" value="ECO:0007669"/>
    <property type="project" value="InterPro"/>
</dbReference>
<name>A0A833RIT4_9POAL</name>
<evidence type="ECO:0000256" key="8">
    <source>
        <dbReference type="ARBA" id="ARBA00023136"/>
    </source>
</evidence>